<proteinExistence type="predicted"/>
<evidence type="ECO:0000256" key="1">
    <source>
        <dbReference type="SAM" id="MobiDB-lite"/>
    </source>
</evidence>
<name>A0A0H5R4T4_9EUKA</name>
<dbReference type="SMART" id="SM00213">
    <property type="entry name" value="UBQ"/>
    <property type="match status" value="1"/>
</dbReference>
<evidence type="ECO:0000259" key="2">
    <source>
        <dbReference type="PROSITE" id="PS50053"/>
    </source>
</evidence>
<dbReference type="Gene3D" id="3.10.20.90">
    <property type="entry name" value="Phosphatidylinositol 3-kinase Catalytic Subunit, Chain A, domain 1"/>
    <property type="match status" value="1"/>
</dbReference>
<dbReference type="Pfam" id="PF11976">
    <property type="entry name" value="Rad60-SLD"/>
    <property type="match status" value="1"/>
</dbReference>
<sequence>MGDNEDQKPDRVKEDNGGETEHLNLKVKSQDGTAVFFKVKKHTPFKKLMEAFCKRSGKDMANVKFLFDGQRIREDQTPAELDMVDEDEIDAMVAQIGGN</sequence>
<accession>A0A0H5R4T4</accession>
<dbReference type="SUPFAM" id="SSF54236">
    <property type="entry name" value="Ubiquitin-like"/>
    <property type="match status" value="1"/>
</dbReference>
<dbReference type="AlphaFoldDB" id="A0A0H5R4T4"/>
<protein>
    <recommendedName>
        <fullName evidence="2">Ubiquitin-like domain-containing protein</fullName>
    </recommendedName>
</protein>
<dbReference type="FunFam" id="3.10.20.90:FF:000202">
    <property type="entry name" value="Small ubiquitin-related modifier I"/>
    <property type="match status" value="1"/>
</dbReference>
<dbReference type="PANTHER" id="PTHR10562">
    <property type="entry name" value="SMALL UBIQUITIN-RELATED MODIFIER"/>
    <property type="match status" value="1"/>
</dbReference>
<organism evidence="3">
    <name type="scientific">Spongospora subterranea</name>
    <dbReference type="NCBI Taxonomy" id="70186"/>
    <lineage>
        <taxon>Eukaryota</taxon>
        <taxon>Sar</taxon>
        <taxon>Rhizaria</taxon>
        <taxon>Endomyxa</taxon>
        <taxon>Phytomyxea</taxon>
        <taxon>Plasmodiophorida</taxon>
        <taxon>Plasmodiophoridae</taxon>
        <taxon>Spongospora</taxon>
    </lineage>
</organism>
<feature type="domain" description="Ubiquitin-like" evidence="2">
    <location>
        <begin position="23"/>
        <end position="98"/>
    </location>
</feature>
<dbReference type="EMBL" id="HACM01008459">
    <property type="protein sequence ID" value="CRZ08901.1"/>
    <property type="molecule type" value="Transcribed_RNA"/>
</dbReference>
<dbReference type="InterPro" id="IPR000626">
    <property type="entry name" value="Ubiquitin-like_dom"/>
</dbReference>
<dbReference type="InterPro" id="IPR022617">
    <property type="entry name" value="Rad60/SUMO-like_dom"/>
</dbReference>
<dbReference type="CDD" id="cd16116">
    <property type="entry name" value="Ubl_Smt3_like"/>
    <property type="match status" value="1"/>
</dbReference>
<dbReference type="PROSITE" id="PS50053">
    <property type="entry name" value="UBIQUITIN_2"/>
    <property type="match status" value="1"/>
</dbReference>
<dbReference type="InterPro" id="IPR029071">
    <property type="entry name" value="Ubiquitin-like_domsf"/>
</dbReference>
<evidence type="ECO:0000313" key="3">
    <source>
        <dbReference type="EMBL" id="CRZ08901.1"/>
    </source>
</evidence>
<reference evidence="3" key="1">
    <citation type="submission" date="2015-04" db="EMBL/GenBank/DDBJ databases">
        <title>The genome sequence of the plant pathogenic Rhizarian Plasmodiophora brassicae reveals insights in its biotrophic life cycle and the origin of chitin synthesis.</title>
        <authorList>
            <person name="Schwelm A."/>
            <person name="Fogelqvist J."/>
            <person name="Knaust A."/>
            <person name="Julke S."/>
            <person name="Lilja T."/>
            <person name="Dhandapani V."/>
            <person name="Bonilla-Rosso G."/>
            <person name="Karlsson M."/>
            <person name="Shevchenko A."/>
            <person name="Choi S.R."/>
            <person name="Kim H.G."/>
            <person name="Park J.Y."/>
            <person name="Lim Y.P."/>
            <person name="Ludwig-Muller J."/>
            <person name="Dixelius C."/>
        </authorList>
    </citation>
    <scope>NUCLEOTIDE SEQUENCE</scope>
    <source>
        <tissue evidence="3">Potato root galls</tissue>
    </source>
</reference>
<feature type="region of interest" description="Disordered" evidence="1">
    <location>
        <begin position="1"/>
        <end position="24"/>
    </location>
</feature>